<feature type="transmembrane region" description="Helical" evidence="5">
    <location>
        <begin position="175"/>
        <end position="195"/>
    </location>
</feature>
<proteinExistence type="predicted"/>
<feature type="transmembrane region" description="Helical" evidence="5">
    <location>
        <begin position="12"/>
        <end position="32"/>
    </location>
</feature>
<dbReference type="AlphaFoldDB" id="A0A2I7N4U3"/>
<feature type="transmembrane region" description="Helical" evidence="5">
    <location>
        <begin position="226"/>
        <end position="259"/>
    </location>
</feature>
<evidence type="ECO:0000313" key="8">
    <source>
        <dbReference type="Proteomes" id="UP000236655"/>
    </source>
</evidence>
<dbReference type="EMBL" id="CP024847">
    <property type="protein sequence ID" value="AUR51487.1"/>
    <property type="molecule type" value="Genomic_DNA"/>
</dbReference>
<dbReference type="Proteomes" id="UP000236655">
    <property type="component" value="Chromosome"/>
</dbReference>
<evidence type="ECO:0000313" key="7">
    <source>
        <dbReference type="EMBL" id="AUR51487.1"/>
    </source>
</evidence>
<keyword evidence="3 5" id="KW-1133">Transmembrane helix</keyword>
<feature type="transmembrane region" description="Helical" evidence="5">
    <location>
        <begin position="271"/>
        <end position="291"/>
    </location>
</feature>
<comment type="subcellular location">
    <subcellularLocation>
        <location evidence="1">Membrane</location>
        <topology evidence="1">Multi-pass membrane protein</topology>
    </subcellularLocation>
</comment>
<dbReference type="OrthoDB" id="8592563at2"/>
<dbReference type="InterPro" id="IPR049453">
    <property type="entry name" value="Memb_transporter_dom"/>
</dbReference>
<dbReference type="GO" id="GO:0016020">
    <property type="term" value="C:membrane"/>
    <property type="evidence" value="ECO:0007669"/>
    <property type="project" value="UniProtKB-SubCell"/>
</dbReference>
<feature type="transmembrane region" description="Helical" evidence="5">
    <location>
        <begin position="38"/>
        <end position="55"/>
    </location>
</feature>
<gene>
    <name evidence="7" type="ORF">CUN60_04005</name>
</gene>
<protein>
    <recommendedName>
        <fullName evidence="6">Integral membrane bound transporter domain-containing protein</fullName>
    </recommendedName>
</protein>
<name>A0A2I7N4U3_9NEIS</name>
<keyword evidence="4 5" id="KW-0472">Membrane</keyword>
<evidence type="ECO:0000256" key="1">
    <source>
        <dbReference type="ARBA" id="ARBA00004141"/>
    </source>
</evidence>
<evidence type="ECO:0000256" key="3">
    <source>
        <dbReference type="ARBA" id="ARBA00022989"/>
    </source>
</evidence>
<reference evidence="8" key="1">
    <citation type="submission" date="2017-11" db="EMBL/GenBank/DDBJ databases">
        <authorList>
            <person name="Chan K.G."/>
            <person name="Lee L.S."/>
        </authorList>
    </citation>
    <scope>NUCLEOTIDE SEQUENCE [LARGE SCALE GENOMIC DNA]</scope>
    <source>
        <strain evidence="8">DSM 100970</strain>
    </source>
</reference>
<feature type="transmembrane region" description="Helical" evidence="5">
    <location>
        <begin position="62"/>
        <end position="81"/>
    </location>
</feature>
<sequence>MASSVFNFGWKINYRWFLMMLTAVIPGIIVSILTGQLMWLTASFLAVCGVIPYTASHNSPKFVLLNSLLVCLVAYFLHLILLSAWEWFLFATLILALIAGIIDNMDSELRVLSSWVIIGCVYGAVKLGEYPLSFYQLLEIMFLATASAGLVLLLPLKHPVTKINLQFIPPNNPNFIFNFKYVIPTLLAVLAWQIFHLHEPEWVIWSALSVTYPEFESALLKFRQRAIAGLIGVSCGLIVGSLLPISLWITYSCFILVCLSLKMFKDYFPGYLLRSFCAVVYAANHSFEVALYRIGDVIIGGLIGIISAYLLIKFWLKIRKDKDTVI</sequence>
<feature type="domain" description="Integral membrane bound transporter" evidence="6">
    <location>
        <begin position="187"/>
        <end position="306"/>
    </location>
</feature>
<organism evidence="7 8">
    <name type="scientific">Aquella oligotrophica</name>
    <dbReference type="NCBI Taxonomy" id="2067065"/>
    <lineage>
        <taxon>Bacteria</taxon>
        <taxon>Pseudomonadati</taxon>
        <taxon>Pseudomonadota</taxon>
        <taxon>Betaproteobacteria</taxon>
        <taxon>Neisseriales</taxon>
        <taxon>Neisseriaceae</taxon>
        <taxon>Aquella</taxon>
    </lineage>
</organism>
<accession>A0A2I7N4U3</accession>
<keyword evidence="2 5" id="KW-0812">Transmembrane</keyword>
<feature type="transmembrane region" description="Helical" evidence="5">
    <location>
        <begin position="109"/>
        <end position="128"/>
    </location>
</feature>
<keyword evidence="8" id="KW-1185">Reference proteome</keyword>
<evidence type="ECO:0000256" key="5">
    <source>
        <dbReference type="SAM" id="Phobius"/>
    </source>
</evidence>
<evidence type="ECO:0000256" key="4">
    <source>
        <dbReference type="ARBA" id="ARBA00023136"/>
    </source>
</evidence>
<evidence type="ECO:0000259" key="6">
    <source>
        <dbReference type="Pfam" id="PF13515"/>
    </source>
</evidence>
<dbReference type="RefSeq" id="WP_102950786.1">
    <property type="nucleotide sequence ID" value="NZ_CP024847.1"/>
</dbReference>
<feature type="transmembrane region" description="Helical" evidence="5">
    <location>
        <begin position="87"/>
        <end position="102"/>
    </location>
</feature>
<feature type="transmembrane region" description="Helical" evidence="5">
    <location>
        <begin position="297"/>
        <end position="316"/>
    </location>
</feature>
<feature type="transmembrane region" description="Helical" evidence="5">
    <location>
        <begin position="134"/>
        <end position="154"/>
    </location>
</feature>
<dbReference type="Pfam" id="PF13515">
    <property type="entry name" value="FUSC_2"/>
    <property type="match status" value="1"/>
</dbReference>
<evidence type="ECO:0000256" key="2">
    <source>
        <dbReference type="ARBA" id="ARBA00022692"/>
    </source>
</evidence>
<dbReference type="KEGG" id="nba:CUN60_04005"/>